<dbReference type="Gene3D" id="3.80.10.10">
    <property type="entry name" value="Ribonuclease Inhibitor"/>
    <property type="match status" value="1"/>
</dbReference>
<dbReference type="PANTHER" id="PTHR24106">
    <property type="entry name" value="NACHT, LRR AND CARD DOMAINS-CONTAINING"/>
    <property type="match status" value="1"/>
</dbReference>
<evidence type="ECO:0000256" key="2">
    <source>
        <dbReference type="ARBA" id="ARBA00022737"/>
    </source>
</evidence>
<keyword evidence="1" id="KW-0433">Leucine-rich repeat</keyword>
<dbReference type="Proteomes" id="UP000037460">
    <property type="component" value="Unassembled WGS sequence"/>
</dbReference>
<gene>
    <name evidence="3" type="ORF">Ctob_006040</name>
</gene>
<organism evidence="3 4">
    <name type="scientific">Chrysochromulina tobinii</name>
    <dbReference type="NCBI Taxonomy" id="1460289"/>
    <lineage>
        <taxon>Eukaryota</taxon>
        <taxon>Haptista</taxon>
        <taxon>Haptophyta</taxon>
        <taxon>Prymnesiophyceae</taxon>
        <taxon>Prymnesiales</taxon>
        <taxon>Chrysochromulinaceae</taxon>
        <taxon>Chrysochromulina</taxon>
    </lineage>
</organism>
<accession>A0A0M0JVS9</accession>
<name>A0A0M0JVS9_9EUKA</name>
<comment type="caution">
    <text evidence="3">The sequence shown here is derived from an EMBL/GenBank/DDBJ whole genome shotgun (WGS) entry which is preliminary data.</text>
</comment>
<dbReference type="InterPro" id="IPR032675">
    <property type="entry name" value="LRR_dom_sf"/>
</dbReference>
<dbReference type="SMART" id="SM00368">
    <property type="entry name" value="LRR_RI"/>
    <property type="match status" value="2"/>
</dbReference>
<dbReference type="AlphaFoldDB" id="A0A0M0JVS9"/>
<proteinExistence type="predicted"/>
<dbReference type="EMBL" id="JWZX01002263">
    <property type="protein sequence ID" value="KOO30223.1"/>
    <property type="molecule type" value="Genomic_DNA"/>
</dbReference>
<evidence type="ECO:0000256" key="1">
    <source>
        <dbReference type="ARBA" id="ARBA00022614"/>
    </source>
</evidence>
<dbReference type="SUPFAM" id="SSF52047">
    <property type="entry name" value="RNI-like"/>
    <property type="match status" value="1"/>
</dbReference>
<dbReference type="InterPro" id="IPR001611">
    <property type="entry name" value="Leu-rich_rpt"/>
</dbReference>
<sequence>MLCELAAKAVSTWLCQPSCRLQSLDFSRNPIGDAGGEQIAKALRTNASLSTLHLDECMLTDATCLQAIKALRRNKGSLKKLTLAWNGIEVLAAPLEQS</sequence>
<reference evidence="4" key="1">
    <citation type="journal article" date="2015" name="PLoS Genet.">
        <title>Genome Sequence and Transcriptome Analyses of Chrysochromulina tobin: Metabolic Tools for Enhanced Algal Fitness in the Prominent Order Prymnesiales (Haptophyceae).</title>
        <authorList>
            <person name="Hovde B.T."/>
            <person name="Deodato C.R."/>
            <person name="Hunsperger H.M."/>
            <person name="Ryken S.A."/>
            <person name="Yost W."/>
            <person name="Jha R.K."/>
            <person name="Patterson J."/>
            <person name="Monnat R.J. Jr."/>
            <person name="Barlow S.B."/>
            <person name="Starkenburg S.R."/>
            <person name="Cattolico R.A."/>
        </authorList>
    </citation>
    <scope>NUCLEOTIDE SEQUENCE</scope>
    <source>
        <strain evidence="4">CCMP291</strain>
    </source>
</reference>
<evidence type="ECO:0000313" key="4">
    <source>
        <dbReference type="Proteomes" id="UP000037460"/>
    </source>
</evidence>
<dbReference type="OrthoDB" id="120976at2759"/>
<keyword evidence="4" id="KW-1185">Reference proteome</keyword>
<protein>
    <submittedName>
        <fullName evidence="3">Rni-like protein</fullName>
    </submittedName>
</protein>
<dbReference type="Pfam" id="PF13516">
    <property type="entry name" value="LRR_6"/>
    <property type="match status" value="1"/>
</dbReference>
<evidence type="ECO:0000313" key="3">
    <source>
        <dbReference type="EMBL" id="KOO30223.1"/>
    </source>
</evidence>
<keyword evidence="2" id="KW-0677">Repeat</keyword>
<dbReference type="InterPro" id="IPR051261">
    <property type="entry name" value="NLR"/>
</dbReference>